<feature type="compositionally biased region" description="Basic and acidic residues" evidence="1">
    <location>
        <begin position="17"/>
        <end position="27"/>
    </location>
</feature>
<feature type="transmembrane region" description="Helical" evidence="2">
    <location>
        <begin position="342"/>
        <end position="360"/>
    </location>
</feature>
<evidence type="ECO:0000256" key="1">
    <source>
        <dbReference type="SAM" id="MobiDB-lite"/>
    </source>
</evidence>
<gene>
    <name evidence="5" type="ORF">C5E16_08945</name>
</gene>
<keyword evidence="2" id="KW-1133">Transmembrane helix</keyword>
<dbReference type="PANTHER" id="PTHR23028">
    <property type="entry name" value="ACETYLTRANSFERASE"/>
    <property type="match status" value="1"/>
</dbReference>
<feature type="transmembrane region" description="Helical" evidence="2">
    <location>
        <begin position="301"/>
        <end position="322"/>
    </location>
</feature>
<protein>
    <submittedName>
        <fullName evidence="5">Acyltransferase</fullName>
    </submittedName>
</protein>
<dbReference type="GO" id="GO:0016747">
    <property type="term" value="F:acyltransferase activity, transferring groups other than amino-acyl groups"/>
    <property type="evidence" value="ECO:0007669"/>
    <property type="project" value="InterPro"/>
</dbReference>
<dbReference type="InterPro" id="IPR043968">
    <property type="entry name" value="SGNH"/>
</dbReference>
<evidence type="ECO:0000259" key="4">
    <source>
        <dbReference type="Pfam" id="PF19040"/>
    </source>
</evidence>
<feature type="transmembrane region" description="Helical" evidence="2">
    <location>
        <begin position="110"/>
        <end position="130"/>
    </location>
</feature>
<proteinExistence type="predicted"/>
<dbReference type="Pfam" id="PF19040">
    <property type="entry name" value="SGNH"/>
    <property type="match status" value="1"/>
</dbReference>
<feature type="region of interest" description="Disordered" evidence="1">
    <location>
        <begin position="1"/>
        <end position="40"/>
    </location>
</feature>
<dbReference type="InterPro" id="IPR050879">
    <property type="entry name" value="Acyltransferase_3"/>
</dbReference>
<evidence type="ECO:0000313" key="6">
    <source>
        <dbReference type="Proteomes" id="UP000239241"/>
    </source>
</evidence>
<evidence type="ECO:0000256" key="2">
    <source>
        <dbReference type="SAM" id="Phobius"/>
    </source>
</evidence>
<dbReference type="Proteomes" id="UP000239241">
    <property type="component" value="Unassembled WGS sequence"/>
</dbReference>
<feature type="transmembrane region" description="Helical" evidence="2">
    <location>
        <begin position="406"/>
        <end position="432"/>
    </location>
</feature>
<feature type="domain" description="SGNH" evidence="4">
    <location>
        <begin position="517"/>
        <end position="744"/>
    </location>
</feature>
<keyword evidence="2" id="KW-0472">Membrane</keyword>
<dbReference type="AlphaFoldDB" id="A0A2S5VUB4"/>
<name>A0A2S5VUB4_9MICO</name>
<keyword evidence="5" id="KW-0808">Transferase</keyword>
<dbReference type="Pfam" id="PF01757">
    <property type="entry name" value="Acyl_transf_3"/>
    <property type="match status" value="1"/>
</dbReference>
<feature type="transmembrane region" description="Helical" evidence="2">
    <location>
        <begin position="366"/>
        <end position="385"/>
    </location>
</feature>
<comment type="caution">
    <text evidence="5">The sequence shown here is derived from an EMBL/GenBank/DDBJ whole genome shotgun (WGS) entry which is preliminary data.</text>
</comment>
<reference evidence="5 6" key="1">
    <citation type="submission" date="2018-02" db="EMBL/GenBank/DDBJ databases">
        <title>Bacteriophage NCPPB3778 and a type I-E CRISPR drive the evolution of the US Biological Select Agent, Rathayibacter toxicus.</title>
        <authorList>
            <person name="Davis E.W.II."/>
            <person name="Tabima J.F."/>
            <person name="Weisberg A.J."/>
            <person name="Lopes L.D."/>
            <person name="Wiseman M.S."/>
            <person name="Wiseman M.S."/>
            <person name="Pupko T."/>
            <person name="Belcher M.S."/>
            <person name="Sechler A.J."/>
            <person name="Tancos M.A."/>
            <person name="Schroeder B.K."/>
            <person name="Murray T.D."/>
            <person name="Luster D.G."/>
            <person name="Schneider W.L."/>
            <person name="Rogers E."/>
            <person name="Andreote F.D."/>
            <person name="Grunwald N.J."/>
            <person name="Putnam M.L."/>
            <person name="Chang J.H."/>
        </authorList>
    </citation>
    <scope>NUCLEOTIDE SEQUENCE [LARGE SCALE GENOMIC DNA]</scope>
    <source>
        <strain evidence="5 6">AY1B3</strain>
    </source>
</reference>
<feature type="transmembrane region" description="Helical" evidence="2">
    <location>
        <begin position="277"/>
        <end position="295"/>
    </location>
</feature>
<dbReference type="PANTHER" id="PTHR23028:SF53">
    <property type="entry name" value="ACYL_TRANSF_3 DOMAIN-CONTAINING PROTEIN"/>
    <property type="match status" value="1"/>
</dbReference>
<organism evidence="5 6">
    <name type="scientific">Clavibacter michiganensis</name>
    <dbReference type="NCBI Taxonomy" id="28447"/>
    <lineage>
        <taxon>Bacteria</taxon>
        <taxon>Bacillati</taxon>
        <taxon>Actinomycetota</taxon>
        <taxon>Actinomycetes</taxon>
        <taxon>Micrococcales</taxon>
        <taxon>Microbacteriaceae</taxon>
        <taxon>Clavibacter</taxon>
    </lineage>
</organism>
<evidence type="ECO:0000259" key="3">
    <source>
        <dbReference type="Pfam" id="PF01757"/>
    </source>
</evidence>
<sequence>MSSQTFRRGTPVLPDPSELRSAPDDKNPPPAGDSTATVNRGFRPDVEGLRALAVVAVIVDHLFDWPSGGFVGVDVFFVISGFLITGLLLKEYERTKTISFVDFYKRRVRRIMPAALLVLVVTSALSFLVFNVVRAQASLWDAVWSALFVSNWHFASAGTDYFASDGPISPFRHYWSLSVEEQFYVVWPVLIFLVITFARRRTPKNRVKRARVFTQTIGITVGVLIVASLAWGFYETSARPTVAYFSTFSRAWELGIGALLAIFAARISTLPAALRPVLGYVGLAGIVASFFLIAGDTAFPVPSGLLPVVSTALVIASGIGGVSKAMVPITNPVTTYIGRLSFSLYLWHFPAIILLASLLGTGTLEYYGAAIGATLVLAIASFHLVEDPIRRSSWLDPRKAGRRSSAAQLKMTVAALSVVAVAVVGVVAVAVVRDEPTGGSVISGGGLSGSGGTATPPPATGNALEVRGEQVSAALAADEWPALDPAVESFGDFGRDVIAPEWAKDGCLGADLAKEKDAIANADHCVYGNAEAGPEKTAVIFGDSLAISYAPMLRSSLGDDWKVRVLTMARCPASTVTSTDTDGSEYTECTDFRTWALGEMEATKPALILMSEAVDNSYLSSKATGGAADREWQAGALTTMGALKTASSNVIVLSRPPAATALVECKTPTSSPNDCQSTVSPSFISHARTMQAAAEEVGAPVQFINTQGWFCSQGTCPAFVNGIPVRGDTSHLTARQSQDLAPIMSDILAPLGLGAAPAAG</sequence>
<feature type="transmembrane region" description="Helical" evidence="2">
    <location>
        <begin position="69"/>
        <end position="89"/>
    </location>
</feature>
<feature type="transmembrane region" description="Helical" evidence="2">
    <location>
        <begin position="210"/>
        <end position="231"/>
    </location>
</feature>
<keyword evidence="5" id="KW-0012">Acyltransferase</keyword>
<dbReference type="EMBL" id="PSXY01000012">
    <property type="protein sequence ID" value="PPF67592.1"/>
    <property type="molecule type" value="Genomic_DNA"/>
</dbReference>
<feature type="transmembrane region" description="Helical" evidence="2">
    <location>
        <begin position="243"/>
        <end position="265"/>
    </location>
</feature>
<accession>A0A2S5VUB4</accession>
<evidence type="ECO:0000313" key="5">
    <source>
        <dbReference type="EMBL" id="PPF67592.1"/>
    </source>
</evidence>
<keyword evidence="2" id="KW-0812">Transmembrane</keyword>
<feature type="transmembrane region" description="Helical" evidence="2">
    <location>
        <begin position="182"/>
        <end position="198"/>
    </location>
</feature>
<dbReference type="GO" id="GO:0016020">
    <property type="term" value="C:membrane"/>
    <property type="evidence" value="ECO:0007669"/>
    <property type="project" value="TreeGrafter"/>
</dbReference>
<dbReference type="InterPro" id="IPR002656">
    <property type="entry name" value="Acyl_transf_3_dom"/>
</dbReference>
<dbReference type="GO" id="GO:0009103">
    <property type="term" value="P:lipopolysaccharide biosynthetic process"/>
    <property type="evidence" value="ECO:0007669"/>
    <property type="project" value="TreeGrafter"/>
</dbReference>
<feature type="domain" description="Acyltransferase 3" evidence="3">
    <location>
        <begin position="45"/>
        <end position="380"/>
    </location>
</feature>